<dbReference type="Pfam" id="PF13023">
    <property type="entry name" value="HD_3"/>
    <property type="match status" value="1"/>
</dbReference>
<dbReference type="SUPFAM" id="SSF109604">
    <property type="entry name" value="HD-domain/PDEase-like"/>
    <property type="match status" value="1"/>
</dbReference>
<protein>
    <submittedName>
        <fullName evidence="5">HD domain-containing protein</fullName>
    </submittedName>
</protein>
<dbReference type="InterPro" id="IPR039356">
    <property type="entry name" value="YfbR/HDDC2"/>
</dbReference>
<keyword evidence="1" id="KW-0479">Metal-binding</keyword>
<organism evidence="5 6">
    <name type="scientific">Microbispora triticiradicis</name>
    <dbReference type="NCBI Taxonomy" id="2200763"/>
    <lineage>
        <taxon>Bacteria</taxon>
        <taxon>Bacillati</taxon>
        <taxon>Actinomycetota</taxon>
        <taxon>Actinomycetes</taxon>
        <taxon>Streptosporangiales</taxon>
        <taxon>Streptosporangiaceae</taxon>
        <taxon>Microbispora</taxon>
    </lineage>
</organism>
<evidence type="ECO:0000259" key="4">
    <source>
        <dbReference type="Pfam" id="PF13023"/>
    </source>
</evidence>
<feature type="compositionally biased region" description="Basic and acidic residues" evidence="3">
    <location>
        <begin position="295"/>
        <end position="333"/>
    </location>
</feature>
<name>A0A5R8YWS4_9ACTN</name>
<keyword evidence="2" id="KW-0378">Hydrolase</keyword>
<dbReference type="OrthoDB" id="9796032at2"/>
<dbReference type="PANTHER" id="PTHR11845">
    <property type="entry name" value="5'-DEOXYNUCLEOTIDASE HDDC2"/>
    <property type="match status" value="1"/>
</dbReference>
<feature type="compositionally biased region" description="Basic and acidic residues" evidence="3">
    <location>
        <begin position="38"/>
        <end position="50"/>
    </location>
</feature>
<feature type="compositionally biased region" description="Basic and acidic residues" evidence="3">
    <location>
        <begin position="14"/>
        <end position="29"/>
    </location>
</feature>
<feature type="region of interest" description="Disordered" evidence="3">
    <location>
        <begin position="259"/>
        <end position="339"/>
    </location>
</feature>
<comment type="caution">
    <text evidence="5">The sequence shown here is derived from an EMBL/GenBank/DDBJ whole genome shotgun (WGS) entry which is preliminary data.</text>
</comment>
<evidence type="ECO:0000256" key="2">
    <source>
        <dbReference type="ARBA" id="ARBA00022801"/>
    </source>
</evidence>
<evidence type="ECO:0000256" key="1">
    <source>
        <dbReference type="ARBA" id="ARBA00022723"/>
    </source>
</evidence>
<evidence type="ECO:0000313" key="6">
    <source>
        <dbReference type="Proteomes" id="UP000309033"/>
    </source>
</evidence>
<feature type="domain" description="HD" evidence="4">
    <location>
        <begin position="85"/>
        <end position="219"/>
    </location>
</feature>
<dbReference type="GO" id="GO:0005737">
    <property type="term" value="C:cytoplasm"/>
    <property type="evidence" value="ECO:0007669"/>
    <property type="project" value="TreeGrafter"/>
</dbReference>
<feature type="compositionally biased region" description="Basic and acidic residues" evidence="3">
    <location>
        <begin position="276"/>
        <end position="287"/>
    </location>
</feature>
<dbReference type="AlphaFoldDB" id="A0A5R8YWS4"/>
<feature type="region of interest" description="Disordered" evidence="3">
    <location>
        <begin position="1"/>
        <end position="62"/>
    </location>
</feature>
<dbReference type="Gene3D" id="1.10.3210.10">
    <property type="entry name" value="Hypothetical protein af1432"/>
    <property type="match status" value="1"/>
</dbReference>
<gene>
    <name evidence="5" type="ORF">FED44_20590</name>
</gene>
<accession>A0A5R8YWS4</accession>
<dbReference type="EMBL" id="VANP01000007">
    <property type="protein sequence ID" value="TLP57949.1"/>
    <property type="molecule type" value="Genomic_DNA"/>
</dbReference>
<dbReference type="PANTHER" id="PTHR11845:SF13">
    <property type="entry name" value="5'-DEOXYNUCLEOTIDASE HDDC2"/>
    <property type="match status" value="1"/>
</dbReference>
<dbReference type="GO" id="GO:0046872">
    <property type="term" value="F:metal ion binding"/>
    <property type="evidence" value="ECO:0007669"/>
    <property type="project" value="UniProtKB-KW"/>
</dbReference>
<dbReference type="InterPro" id="IPR006674">
    <property type="entry name" value="HD_domain"/>
</dbReference>
<sequence length="339" mass="37233">MRTSARSVTLIPKARREDVGGDVPRDGPRVARRPGTGGRREGGPMARDDANGTGTPLPPGHAGAADAPALLAVMRELVFPPYLIERSSVVPQHVTRRENDAEHSFALGLAAVCLAPLVDPALDLGRIARYALVHDLPEVHAGDVSVYAGPAEREKKAVREEEAREIIARDFGGTFPWLVEDLDGYRAQRDAESRFVYALDKLLPHVNVLLADHHPLRPTWAAYRRTEITARRKIAASCPALLPLFEELCREFARRPHLFSGGEPLQESSPPAAGDDDGRQGEQDRPGDGGQHPQVQRERRPEHGGQGDEEGAGRVRGHPEEEPRPRPVHDHGKAHLRRQ</sequence>
<dbReference type="Proteomes" id="UP000309033">
    <property type="component" value="Unassembled WGS sequence"/>
</dbReference>
<evidence type="ECO:0000313" key="5">
    <source>
        <dbReference type="EMBL" id="TLP57949.1"/>
    </source>
</evidence>
<proteinExistence type="predicted"/>
<evidence type="ECO:0000256" key="3">
    <source>
        <dbReference type="SAM" id="MobiDB-lite"/>
    </source>
</evidence>
<dbReference type="GO" id="GO:0002953">
    <property type="term" value="F:5'-deoxynucleotidase activity"/>
    <property type="evidence" value="ECO:0007669"/>
    <property type="project" value="InterPro"/>
</dbReference>
<keyword evidence="6" id="KW-1185">Reference proteome</keyword>
<reference evidence="5" key="1">
    <citation type="submission" date="2019-05" db="EMBL/GenBank/DDBJ databases">
        <title>Isolation, diversity and antifungal activity of Actinobacteria from wheat.</title>
        <authorList>
            <person name="Yu B."/>
        </authorList>
    </citation>
    <scope>NUCLEOTIDE SEQUENCE [LARGE SCALE GENOMIC DNA]</scope>
    <source>
        <strain evidence="5">NEAU-HEGS1-5</strain>
    </source>
</reference>